<dbReference type="Proteomes" id="UP000537825">
    <property type="component" value="Unassembled WGS sequence"/>
</dbReference>
<accession>A0A7X4YFL5</accession>
<organism evidence="2 3">
    <name type="scientific">Corallococcus exiguus</name>
    <dbReference type="NCBI Taxonomy" id="83462"/>
    <lineage>
        <taxon>Bacteria</taxon>
        <taxon>Pseudomonadati</taxon>
        <taxon>Myxococcota</taxon>
        <taxon>Myxococcia</taxon>
        <taxon>Myxococcales</taxon>
        <taxon>Cystobacterineae</taxon>
        <taxon>Myxococcaceae</taxon>
        <taxon>Corallococcus</taxon>
    </lineage>
</organism>
<dbReference type="RefSeq" id="WP_161663167.1">
    <property type="nucleotide sequence ID" value="NZ_CBCSLE010000001.1"/>
</dbReference>
<dbReference type="Pfam" id="PF14245">
    <property type="entry name" value="Pilin_PilA"/>
    <property type="match status" value="1"/>
</dbReference>
<keyword evidence="1" id="KW-0812">Transmembrane</keyword>
<keyword evidence="1" id="KW-1133">Transmembrane helix</keyword>
<sequence length="204" mass="22787">MNQDAGTRTGEEGRSRRKWVFIVLGVMACSCLGVVVVNTVRNFVRFGQRSKAAECKTNLRYWYVLQKRHYQDTKTYEPVFAKVGFVLERGNRYAYFAGRGPMEIRDHERSEVPDGAVSIGVDTFRFTYLRPIDVEALHPSLRARLGVSGTCPDCNITLACAGNTDEDATLDVWIISTGPLDLQDVDGEAAEPGFLVQLVDDTKD</sequence>
<feature type="transmembrane region" description="Helical" evidence="1">
    <location>
        <begin position="20"/>
        <end position="40"/>
    </location>
</feature>
<reference evidence="2 3" key="1">
    <citation type="submission" date="2020-01" db="EMBL/GenBank/DDBJ databases">
        <title>The draft genome sequence of Corallococcus exiguus DSM 14696.</title>
        <authorList>
            <person name="Zhang X."/>
            <person name="Zhu H."/>
        </authorList>
    </citation>
    <scope>NUCLEOTIDE SEQUENCE [LARGE SCALE GENOMIC DNA]</scope>
    <source>
        <strain evidence="2 3">DSM 14696</strain>
    </source>
</reference>
<keyword evidence="1" id="KW-0472">Membrane</keyword>
<proteinExistence type="predicted"/>
<evidence type="ECO:0000256" key="1">
    <source>
        <dbReference type="SAM" id="Phobius"/>
    </source>
</evidence>
<keyword evidence="3" id="KW-1185">Reference proteome</keyword>
<comment type="caution">
    <text evidence="2">The sequence shown here is derived from an EMBL/GenBank/DDBJ whole genome shotgun (WGS) entry which is preliminary data.</text>
</comment>
<dbReference type="EMBL" id="JAAAPK010000010">
    <property type="protein sequence ID" value="NBC44321.1"/>
    <property type="molecule type" value="Genomic_DNA"/>
</dbReference>
<evidence type="ECO:0000313" key="3">
    <source>
        <dbReference type="Proteomes" id="UP000537825"/>
    </source>
</evidence>
<gene>
    <name evidence="2" type="ORF">GTZ93_31385</name>
</gene>
<dbReference type="AlphaFoldDB" id="A0A7X4YFL5"/>
<dbReference type="InterPro" id="IPR028188">
    <property type="entry name" value="Pilin_PilA"/>
</dbReference>
<evidence type="ECO:0000313" key="2">
    <source>
        <dbReference type="EMBL" id="NBC44321.1"/>
    </source>
</evidence>
<name>A0A7X4YFL5_9BACT</name>
<protein>
    <submittedName>
        <fullName evidence="2">Fimbrial protein</fullName>
    </submittedName>
</protein>